<dbReference type="Pfam" id="PF13855">
    <property type="entry name" value="LRR_8"/>
    <property type="match status" value="1"/>
</dbReference>
<reference evidence="14" key="1">
    <citation type="submission" date="2025-08" db="UniProtKB">
        <authorList>
            <consortium name="RefSeq"/>
        </authorList>
    </citation>
    <scope>IDENTIFICATION</scope>
</reference>
<evidence type="ECO:0000259" key="11">
    <source>
        <dbReference type="Pfam" id="PF08263"/>
    </source>
</evidence>
<evidence type="ECO:0000256" key="8">
    <source>
        <dbReference type="ARBA" id="ARBA00022989"/>
    </source>
</evidence>
<dbReference type="InterPro" id="IPR013210">
    <property type="entry name" value="LRR_N_plant-typ"/>
</dbReference>
<dbReference type="Pfam" id="PF00560">
    <property type="entry name" value="LRR_1"/>
    <property type="match status" value="11"/>
</dbReference>
<dbReference type="SUPFAM" id="SSF52058">
    <property type="entry name" value="L domain-like"/>
    <property type="match status" value="1"/>
</dbReference>
<evidence type="ECO:0000259" key="12">
    <source>
        <dbReference type="Pfam" id="PF23598"/>
    </source>
</evidence>
<evidence type="ECO:0000256" key="7">
    <source>
        <dbReference type="ARBA" id="ARBA00022737"/>
    </source>
</evidence>
<evidence type="ECO:0000256" key="5">
    <source>
        <dbReference type="ARBA" id="ARBA00022692"/>
    </source>
</evidence>
<dbReference type="SUPFAM" id="SSF52047">
    <property type="entry name" value="RNI-like"/>
    <property type="match status" value="2"/>
</dbReference>
<keyword evidence="9" id="KW-0472">Membrane</keyword>
<keyword evidence="4" id="KW-0433">Leucine-rich repeat</keyword>
<dbReference type="PANTHER" id="PTHR48063">
    <property type="entry name" value="LRR RECEPTOR-LIKE KINASE"/>
    <property type="match status" value="1"/>
</dbReference>
<evidence type="ECO:0000256" key="3">
    <source>
        <dbReference type="ARBA" id="ARBA00022475"/>
    </source>
</evidence>
<dbReference type="Pfam" id="PF12799">
    <property type="entry name" value="LRR_4"/>
    <property type="match status" value="1"/>
</dbReference>
<dbReference type="FunFam" id="3.80.10.10:FF:000095">
    <property type="entry name" value="LRR receptor-like serine/threonine-protein kinase GSO1"/>
    <property type="match status" value="2"/>
</dbReference>
<dbReference type="InterPro" id="IPR055414">
    <property type="entry name" value="LRR_R13L4/SHOC2-like"/>
</dbReference>
<dbReference type="Gene3D" id="3.80.10.10">
    <property type="entry name" value="Ribonuclease Inhibitor"/>
    <property type="match status" value="4"/>
</dbReference>
<dbReference type="KEGG" id="nnu:104608814"/>
<evidence type="ECO:0000256" key="4">
    <source>
        <dbReference type="ARBA" id="ARBA00022614"/>
    </source>
</evidence>
<dbReference type="AlphaFoldDB" id="A0A1U8AY29"/>
<name>A0A1U8AY29_NELNU</name>
<dbReference type="InterPro" id="IPR001611">
    <property type="entry name" value="Leu-rich_rpt"/>
</dbReference>
<accession>A0A1U8AY29</accession>
<proteinExistence type="inferred from homology"/>
<keyword evidence="7" id="KW-0677">Repeat</keyword>
<keyword evidence="5" id="KW-0812">Transmembrane</keyword>
<dbReference type="InterPro" id="IPR032675">
    <property type="entry name" value="LRR_dom_sf"/>
</dbReference>
<dbReference type="FunCoup" id="A0A1U8AY29">
    <property type="interactions" value="437"/>
</dbReference>
<keyword evidence="8" id="KW-1133">Transmembrane helix</keyword>
<protein>
    <submittedName>
        <fullName evidence="14">LRR receptor-like serine/threonine-protein kinase GSO1</fullName>
    </submittedName>
</protein>
<dbReference type="Pfam" id="PF23598">
    <property type="entry name" value="LRR_14"/>
    <property type="match status" value="1"/>
</dbReference>
<feature type="domain" description="Disease resistance R13L4/SHOC-2-like LRR" evidence="12">
    <location>
        <begin position="405"/>
        <end position="562"/>
    </location>
</feature>
<dbReference type="Proteomes" id="UP000189703">
    <property type="component" value="Unplaced"/>
</dbReference>
<dbReference type="PANTHER" id="PTHR48063:SF16">
    <property type="entry name" value="LRR RECEPTOR-LIKE SERINE_THREONINE-PROTEIN KINASE GSO1"/>
    <property type="match status" value="1"/>
</dbReference>
<evidence type="ECO:0000313" key="14">
    <source>
        <dbReference type="RefSeq" id="XP_010273196.2"/>
    </source>
</evidence>
<evidence type="ECO:0000256" key="2">
    <source>
        <dbReference type="ARBA" id="ARBA00009592"/>
    </source>
</evidence>
<evidence type="ECO:0000256" key="1">
    <source>
        <dbReference type="ARBA" id="ARBA00004251"/>
    </source>
</evidence>
<keyword evidence="13" id="KW-1185">Reference proteome</keyword>
<dbReference type="InterPro" id="IPR003591">
    <property type="entry name" value="Leu-rich_rpt_typical-subtyp"/>
</dbReference>
<dbReference type="SMART" id="SM00369">
    <property type="entry name" value="LRR_TYP"/>
    <property type="match status" value="13"/>
</dbReference>
<keyword evidence="6" id="KW-0732">Signal</keyword>
<evidence type="ECO:0000256" key="6">
    <source>
        <dbReference type="ARBA" id="ARBA00022729"/>
    </source>
</evidence>
<evidence type="ECO:0000256" key="10">
    <source>
        <dbReference type="ARBA" id="ARBA00023180"/>
    </source>
</evidence>
<dbReference type="GO" id="GO:0005886">
    <property type="term" value="C:plasma membrane"/>
    <property type="evidence" value="ECO:0007669"/>
    <property type="project" value="UniProtKB-SubCell"/>
</dbReference>
<dbReference type="OrthoDB" id="1600340at2759"/>
<dbReference type="InterPro" id="IPR046956">
    <property type="entry name" value="RLP23-like"/>
</dbReference>
<gene>
    <name evidence="14" type="primary">LOC104608814</name>
</gene>
<comment type="subcellular location">
    <subcellularLocation>
        <location evidence="1">Cell membrane</location>
        <topology evidence="1">Single-pass type I membrane protein</topology>
    </subcellularLocation>
</comment>
<evidence type="ECO:0000256" key="9">
    <source>
        <dbReference type="ARBA" id="ARBA00023136"/>
    </source>
</evidence>
<dbReference type="InterPro" id="IPR025875">
    <property type="entry name" value="Leu-rich_rpt_4"/>
</dbReference>
<dbReference type="Pfam" id="PF08263">
    <property type="entry name" value="LRRNT_2"/>
    <property type="match status" value="1"/>
</dbReference>
<dbReference type="SMART" id="SM00365">
    <property type="entry name" value="LRR_SD22"/>
    <property type="match status" value="6"/>
</dbReference>
<dbReference type="FunFam" id="3.80.10.10:FF:000111">
    <property type="entry name" value="LRR receptor-like serine/threonine-protein kinase ERECTA"/>
    <property type="match status" value="1"/>
</dbReference>
<dbReference type="OMA" id="QHGTILH"/>
<dbReference type="RefSeq" id="XP_010273196.2">
    <property type="nucleotide sequence ID" value="XM_010274894.2"/>
</dbReference>
<organism evidence="13 14">
    <name type="scientific">Nelumbo nucifera</name>
    <name type="common">Sacred lotus</name>
    <dbReference type="NCBI Taxonomy" id="4432"/>
    <lineage>
        <taxon>Eukaryota</taxon>
        <taxon>Viridiplantae</taxon>
        <taxon>Streptophyta</taxon>
        <taxon>Embryophyta</taxon>
        <taxon>Tracheophyta</taxon>
        <taxon>Spermatophyta</taxon>
        <taxon>Magnoliopsida</taxon>
        <taxon>Proteales</taxon>
        <taxon>Nelumbonaceae</taxon>
        <taxon>Nelumbo</taxon>
    </lineage>
</organism>
<feature type="domain" description="Leucine-rich repeat-containing N-terminal plant-type" evidence="11">
    <location>
        <begin position="41"/>
        <end position="77"/>
    </location>
</feature>
<comment type="similarity">
    <text evidence="2">Belongs to the RLP family.</text>
</comment>
<keyword evidence="3" id="KW-1003">Cell membrane</keyword>
<sequence>MLQLLEEMRMISFVIHILLILCFLSREFVSNGDTTFCSKFDREALINFKNALVDPENRLSSWQAGSNCCQWRGVSCNNHTGAVIAIDLHNPYPYDPYYDDSSNNRYGFWNLSGRIDPALLRLKSLKHLDLSGNTFQGTPVPEFLGSLKRLQYLNLSKAGFSGSIPSSLGNLSSLRYLDISSDLDQQTQEFTQWMVDFEWIGGLGFLTHLALNGVDLSLVGSKWIQVPNMLSSLTELHLSGCGLSGVIPSLQSVNFTSLAIIDLSHNDFNSKVPDWIMNITSLVHIEMHNTGLHGRIPLGVSELPNLQYLDLSENFNLSAICSQLFKGSWRKIEVLMLSFNRIHGKLPDSIGNMTSLVQLDLRGNNIRGRIPSSMATPCNLKKSILYHNNNSSGSLPEFVHCTSKGALSGLRYLDLGHNKLHGTLPDWLFQLENLEVLSLEYNLLQGPIPASLGRLSLLSELWLRQNEFNGSLLADTLGRLPELVALDVSSNYLTGTMSEAHFSSLGNLVVLYFSSNSLTLNVSSNWVPPFNVEILGMGSCKMGPSFPAWLQTQTELIHLDISNASISGTIPHWFWDLSSSLTVLNVSFNELEGQLPNPLKVASLAYVDFSSNHLKGPIPLPTSDIKSLRLSNNQFSGPIPSEIGELLPDLQALFLSSNHITGEIPTSIGKMPFLQLLSLSRNNLMGSIPSSIGNCSKLVVLDLRQNKLSGLIPLSLGHLKQLQSLHLSDNQISGELPLTLQGCTSLETLDLGNNKLFGGIPSWIGERLSALRILRLRSNSFSGEIPSHLSNLRSLQVLDLADNNFTGDIPASLGSLEAMAHVQNVNHYILYNGPRGQYYDESLTVSIKGLELTYTKTLSLVTCIDLSRNNFYGELPKEITNLSGLVVLSVSENHISGEIPARIASMHELSSLDVSNNDLGGAIPSSMSSMSSLGYLNLSYNNFSGQIPFFGQLATFNESFYHGNPGLCGLPLAIKCQNEGPNRQETIEHEGGSEQLLMETSFYLSMGLGFAAGVLVPYLVMAMRKSWSDAYFRFVDKIVHKMLKMRSNRYTSQKKRRRR</sequence>
<keyword evidence="10" id="KW-0325">Glycoprotein</keyword>
<dbReference type="eggNOG" id="KOG0619">
    <property type="taxonomic scope" value="Eukaryota"/>
</dbReference>
<dbReference type="GeneID" id="104608814"/>
<evidence type="ECO:0000313" key="13">
    <source>
        <dbReference type="Proteomes" id="UP000189703"/>
    </source>
</evidence>